<dbReference type="Pfam" id="PF11317">
    <property type="entry name" value="DUF3119"/>
    <property type="match status" value="1"/>
</dbReference>
<dbReference type="PANTHER" id="PTHR35550">
    <property type="match status" value="1"/>
</dbReference>
<proteinExistence type="predicted"/>
<evidence type="ECO:0000313" key="3">
    <source>
        <dbReference type="EMBL" id="CAJ1968876.1"/>
    </source>
</evidence>
<sequence>MKVVLLLSLFGAAAGFVLQPAQTLRSSALQFRKVNNEQQNFVELKKPASTPSVVSPNALPVSQRQKMKDVVVAPDYWLTSTMLALVPMIMWYHPSYYEDGSMSLIALAGASFHLIFGRFLWVQTDRVRCVFEKDSFEFYNLKDGKLQQKPQNYVADTRNRWKYDSIINYGFFPSEDFPVICYFKETETPEWKWDRWFAAFDSYGNGQPHFFPGICNVKQFKEQMELRGVKSKPIPTLMQSKKE</sequence>
<keyword evidence="2" id="KW-0732">Signal</keyword>
<gene>
    <name evidence="3" type="ORF">CYCCA115_LOCUS23439</name>
</gene>
<reference evidence="3" key="1">
    <citation type="submission" date="2023-08" db="EMBL/GenBank/DDBJ databases">
        <authorList>
            <person name="Audoor S."/>
            <person name="Bilcke G."/>
        </authorList>
    </citation>
    <scope>NUCLEOTIDE SEQUENCE</scope>
</reference>
<name>A0AAD2GBC8_9STRA</name>
<dbReference type="AlphaFoldDB" id="A0AAD2GBC8"/>
<feature type="signal peptide" evidence="2">
    <location>
        <begin position="1"/>
        <end position="15"/>
    </location>
</feature>
<dbReference type="InterPro" id="IPR021467">
    <property type="entry name" value="DUF3119"/>
</dbReference>
<keyword evidence="4" id="KW-1185">Reference proteome</keyword>
<keyword evidence="1" id="KW-0812">Transmembrane</keyword>
<comment type="caution">
    <text evidence="3">The sequence shown here is derived from an EMBL/GenBank/DDBJ whole genome shotgun (WGS) entry which is preliminary data.</text>
</comment>
<evidence type="ECO:0000256" key="1">
    <source>
        <dbReference type="SAM" id="Phobius"/>
    </source>
</evidence>
<keyword evidence="1" id="KW-1133">Transmembrane helix</keyword>
<accession>A0AAD2GBC8</accession>
<feature type="chain" id="PRO_5042216869" evidence="2">
    <location>
        <begin position="16"/>
        <end position="243"/>
    </location>
</feature>
<dbReference type="PANTHER" id="PTHR35550:SF2">
    <property type="entry name" value="OS05G0401200 PROTEIN"/>
    <property type="match status" value="1"/>
</dbReference>
<evidence type="ECO:0000256" key="2">
    <source>
        <dbReference type="SAM" id="SignalP"/>
    </source>
</evidence>
<organism evidence="3 4">
    <name type="scientific">Cylindrotheca closterium</name>
    <dbReference type="NCBI Taxonomy" id="2856"/>
    <lineage>
        <taxon>Eukaryota</taxon>
        <taxon>Sar</taxon>
        <taxon>Stramenopiles</taxon>
        <taxon>Ochrophyta</taxon>
        <taxon>Bacillariophyta</taxon>
        <taxon>Bacillariophyceae</taxon>
        <taxon>Bacillariophycidae</taxon>
        <taxon>Bacillariales</taxon>
        <taxon>Bacillariaceae</taxon>
        <taxon>Cylindrotheca</taxon>
    </lineage>
</organism>
<keyword evidence="1" id="KW-0472">Membrane</keyword>
<dbReference type="EMBL" id="CAKOGP040002413">
    <property type="protein sequence ID" value="CAJ1968876.1"/>
    <property type="molecule type" value="Genomic_DNA"/>
</dbReference>
<feature type="transmembrane region" description="Helical" evidence="1">
    <location>
        <begin position="104"/>
        <end position="121"/>
    </location>
</feature>
<feature type="transmembrane region" description="Helical" evidence="1">
    <location>
        <begin position="76"/>
        <end position="92"/>
    </location>
</feature>
<protein>
    <submittedName>
        <fullName evidence="3">Uncharacterized protein</fullName>
    </submittedName>
</protein>
<dbReference type="Proteomes" id="UP001295423">
    <property type="component" value="Unassembled WGS sequence"/>
</dbReference>
<evidence type="ECO:0000313" key="4">
    <source>
        <dbReference type="Proteomes" id="UP001295423"/>
    </source>
</evidence>